<proteinExistence type="predicted"/>
<dbReference type="OMA" id="FFGRITV"/>
<dbReference type="SUPFAM" id="SSF49785">
    <property type="entry name" value="Galactose-binding domain-like"/>
    <property type="match status" value="1"/>
</dbReference>
<sequence length="134" mass="15145">MQSLVKGAAGDITCRVSSVLNRDTKLFGKQHMLDGSDETCWNSHQWVVVVFPEAVDVAEVRIMFQGGFVGQECKFLVSPEEKSKEFAFLANFYPEDCEAKRVRQLKLLFDKSTDFYGRVTIYQLDVLGQPSPAE</sequence>
<dbReference type="STRING" id="1257118.L8GSE7"/>
<keyword evidence="2" id="KW-1185">Reference proteome</keyword>
<reference evidence="1 2" key="1">
    <citation type="journal article" date="2013" name="Genome Biol.">
        <title>Genome of Acanthamoeba castellanii highlights extensive lateral gene transfer and early evolution of tyrosine kinase signaling.</title>
        <authorList>
            <person name="Clarke M."/>
            <person name="Lohan A.J."/>
            <person name="Liu B."/>
            <person name="Lagkouvardos I."/>
            <person name="Roy S."/>
            <person name="Zafar N."/>
            <person name="Bertelli C."/>
            <person name="Schilde C."/>
            <person name="Kianianmomeni A."/>
            <person name="Burglin T.R."/>
            <person name="Frech C."/>
            <person name="Turcotte B."/>
            <person name="Kopec K.O."/>
            <person name="Synnott J.M."/>
            <person name="Choo C."/>
            <person name="Paponov I."/>
            <person name="Finkler A."/>
            <person name="Soon Heng Tan C."/>
            <person name="Hutchins A.P."/>
            <person name="Weinmeier T."/>
            <person name="Rattei T."/>
            <person name="Chu J.S."/>
            <person name="Gimenez G."/>
            <person name="Irimia M."/>
            <person name="Rigden D.J."/>
            <person name="Fitzpatrick D.A."/>
            <person name="Lorenzo-Morales J."/>
            <person name="Bateman A."/>
            <person name="Chiu C.H."/>
            <person name="Tang P."/>
            <person name="Hegemann P."/>
            <person name="Fromm H."/>
            <person name="Raoult D."/>
            <person name="Greub G."/>
            <person name="Miranda-Saavedra D."/>
            <person name="Chen N."/>
            <person name="Nash P."/>
            <person name="Ginger M.L."/>
            <person name="Horn M."/>
            <person name="Schaap P."/>
            <person name="Caler L."/>
            <person name="Loftus B."/>
        </authorList>
    </citation>
    <scope>NUCLEOTIDE SEQUENCE [LARGE SCALE GENOMIC DNA]</scope>
    <source>
        <strain evidence="1 2">Neff</strain>
    </source>
</reference>
<dbReference type="RefSeq" id="XP_004338097.1">
    <property type="nucleotide sequence ID" value="XM_004338049.1"/>
</dbReference>
<dbReference type="EMBL" id="KB008010">
    <property type="protein sequence ID" value="ELR16084.1"/>
    <property type="molecule type" value="Genomic_DNA"/>
</dbReference>
<accession>L8GSE7</accession>
<dbReference type="GeneID" id="14916744"/>
<dbReference type="AlphaFoldDB" id="L8GSE7"/>
<dbReference type="InterPro" id="IPR008979">
    <property type="entry name" value="Galactose-bd-like_sf"/>
</dbReference>
<dbReference type="VEuPathDB" id="AmoebaDB:ACA1_224850"/>
<evidence type="ECO:0000313" key="1">
    <source>
        <dbReference type="EMBL" id="ELR16084.1"/>
    </source>
</evidence>
<dbReference type="KEGG" id="acan:ACA1_224850"/>
<dbReference type="Proteomes" id="UP000011083">
    <property type="component" value="Unassembled WGS sequence"/>
</dbReference>
<evidence type="ECO:0000313" key="2">
    <source>
        <dbReference type="Proteomes" id="UP000011083"/>
    </source>
</evidence>
<name>L8GSE7_ACACF</name>
<protein>
    <submittedName>
        <fullName evidence="1">Galactosebinding domain containing protein</fullName>
    </submittedName>
</protein>
<gene>
    <name evidence="1" type="ORF">ACA1_224850</name>
</gene>
<organism evidence="1 2">
    <name type="scientific">Acanthamoeba castellanii (strain ATCC 30010 / Neff)</name>
    <dbReference type="NCBI Taxonomy" id="1257118"/>
    <lineage>
        <taxon>Eukaryota</taxon>
        <taxon>Amoebozoa</taxon>
        <taxon>Discosea</taxon>
        <taxon>Longamoebia</taxon>
        <taxon>Centramoebida</taxon>
        <taxon>Acanthamoebidae</taxon>
        <taxon>Acanthamoeba</taxon>
    </lineage>
</organism>
<dbReference type="OrthoDB" id="10052260at2759"/>